<keyword evidence="8" id="KW-0482">Metalloprotease</keyword>
<proteinExistence type="inferred from homology"/>
<dbReference type="GO" id="GO:0070006">
    <property type="term" value="F:metalloaminopeptidase activity"/>
    <property type="evidence" value="ECO:0007669"/>
    <property type="project" value="InterPro"/>
</dbReference>
<dbReference type="Gene3D" id="3.90.230.10">
    <property type="entry name" value="Creatinase/methionine aminopeptidase superfamily"/>
    <property type="match status" value="1"/>
</dbReference>
<dbReference type="SMART" id="SM01011">
    <property type="entry name" value="AMP_N"/>
    <property type="match status" value="1"/>
</dbReference>
<keyword evidence="9" id="KW-0464">Manganese</keyword>
<keyword evidence="12" id="KW-0031">Aminopeptidase</keyword>
<dbReference type="PANTHER" id="PTHR43226">
    <property type="entry name" value="XAA-PRO AMINOPEPTIDASE 3"/>
    <property type="match status" value="1"/>
</dbReference>
<keyword evidence="5" id="KW-0645">Protease</keyword>
<gene>
    <name evidence="12" type="ORF">SAMN05192553_105161</name>
</gene>
<evidence type="ECO:0000256" key="3">
    <source>
        <dbReference type="ARBA" id="ARBA00008766"/>
    </source>
</evidence>
<dbReference type="STRING" id="1416801.SAMN05192553_105161"/>
<dbReference type="SUPFAM" id="SSF53092">
    <property type="entry name" value="Creatinase/prolidase N-terminal domain"/>
    <property type="match status" value="1"/>
</dbReference>
<comment type="cofactor">
    <cofactor evidence="2">
        <name>Mn(2+)</name>
        <dbReference type="ChEBI" id="CHEBI:29035"/>
    </cofactor>
</comment>
<evidence type="ECO:0000256" key="8">
    <source>
        <dbReference type="ARBA" id="ARBA00023049"/>
    </source>
</evidence>
<organism evidence="12 13">
    <name type="scientific">Cyclobacterium xiamenense</name>
    <dbReference type="NCBI Taxonomy" id="1297121"/>
    <lineage>
        <taxon>Bacteria</taxon>
        <taxon>Pseudomonadati</taxon>
        <taxon>Bacteroidota</taxon>
        <taxon>Cytophagia</taxon>
        <taxon>Cytophagales</taxon>
        <taxon>Cyclobacteriaceae</taxon>
        <taxon>Cyclobacterium</taxon>
    </lineage>
</organism>
<comment type="catalytic activity">
    <reaction evidence="1">
        <text>Release of any N-terminal amino acid, including proline, that is linked to proline, even from a dipeptide or tripeptide.</text>
        <dbReference type="EC" id="3.4.11.9"/>
    </reaction>
</comment>
<dbReference type="Pfam" id="PF05195">
    <property type="entry name" value="AMP_N"/>
    <property type="match status" value="1"/>
</dbReference>
<dbReference type="GO" id="GO:0006508">
    <property type="term" value="P:proteolysis"/>
    <property type="evidence" value="ECO:0007669"/>
    <property type="project" value="UniProtKB-KW"/>
</dbReference>
<reference evidence="13" key="1">
    <citation type="submission" date="2016-10" db="EMBL/GenBank/DDBJ databases">
        <authorList>
            <person name="Varghese N."/>
            <person name="Submissions S."/>
        </authorList>
    </citation>
    <scope>NUCLEOTIDE SEQUENCE [LARGE SCALE GENOMIC DNA]</scope>
    <source>
        <strain evidence="13">IBRC-M 10761</strain>
    </source>
</reference>
<dbReference type="EMBL" id="FNZH01000005">
    <property type="protein sequence ID" value="SEJ57174.1"/>
    <property type="molecule type" value="Genomic_DNA"/>
</dbReference>
<comment type="similarity">
    <text evidence="3 10">Belongs to the peptidase M24B family.</text>
</comment>
<evidence type="ECO:0000256" key="2">
    <source>
        <dbReference type="ARBA" id="ARBA00001936"/>
    </source>
</evidence>
<dbReference type="InterPro" id="IPR036005">
    <property type="entry name" value="Creatinase/aminopeptidase-like"/>
</dbReference>
<dbReference type="InterPro" id="IPR029149">
    <property type="entry name" value="Creatin/AminoP/Spt16_N"/>
</dbReference>
<evidence type="ECO:0000256" key="10">
    <source>
        <dbReference type="RuleBase" id="RU000590"/>
    </source>
</evidence>
<dbReference type="PROSITE" id="PS00491">
    <property type="entry name" value="PROLINE_PEPTIDASE"/>
    <property type="match status" value="1"/>
</dbReference>
<dbReference type="GO" id="GO:0030145">
    <property type="term" value="F:manganese ion binding"/>
    <property type="evidence" value="ECO:0007669"/>
    <property type="project" value="InterPro"/>
</dbReference>
<evidence type="ECO:0000256" key="1">
    <source>
        <dbReference type="ARBA" id="ARBA00001424"/>
    </source>
</evidence>
<evidence type="ECO:0000256" key="7">
    <source>
        <dbReference type="ARBA" id="ARBA00022801"/>
    </source>
</evidence>
<evidence type="ECO:0000256" key="5">
    <source>
        <dbReference type="ARBA" id="ARBA00022670"/>
    </source>
</evidence>
<dbReference type="InterPro" id="IPR007865">
    <property type="entry name" value="Aminopep_P_N"/>
</dbReference>
<dbReference type="Proteomes" id="UP000199403">
    <property type="component" value="Unassembled WGS sequence"/>
</dbReference>
<dbReference type="InterPro" id="IPR000994">
    <property type="entry name" value="Pept_M24"/>
</dbReference>
<dbReference type="AlphaFoldDB" id="A0A1H6ZYB0"/>
<protein>
    <recommendedName>
        <fullName evidence="4">Xaa-Pro aminopeptidase</fullName>
        <ecNumber evidence="4">3.4.11.9</ecNumber>
    </recommendedName>
</protein>
<dbReference type="Pfam" id="PF00557">
    <property type="entry name" value="Peptidase_M24"/>
    <property type="match status" value="1"/>
</dbReference>
<evidence type="ECO:0000256" key="9">
    <source>
        <dbReference type="ARBA" id="ARBA00023211"/>
    </source>
</evidence>
<sequence length="445" mass="50630">MCRAGIFFTFAKTDDHMRYQPAPASLYKKNRKKIENKLPSKAIAVFHSNDILPTNADGTMRFRQNNDLLYLCGVDQEETVLVICPDFPDPNLREILFIKPTSEHIAVWEGPKLTKAEATSLSGIRTVKWTTDFEQIFHTLMALSKHVFLNTNDHLRADVTVETRDARFIKSCKERHPLHEYHRVSPMMHAFRSVKEPEEIVQLQKACDLTEQAFRRVLAFVKPGVREYEIEAEFVHAFVKSGSRGFAYEPIIASGKNACVLHYIENNEVCQDGDLVLFDVGAEYGNYNADMSRTLPVSGRFSKRQRQVYDAVLRVQREAMNLLRPGITIQAYHKEVGLIVQSELVSLGLLDQTDIRNQDPENPAYKTYFMHGTSHHLGLDVHDVGTMYEPLQAGMVLTVEPGIYIPQEGMGIRLENNIVIGDNGYTDLMENIPIDPEEIETLMNA</sequence>
<evidence type="ECO:0000256" key="6">
    <source>
        <dbReference type="ARBA" id="ARBA00022723"/>
    </source>
</evidence>
<keyword evidence="6 10" id="KW-0479">Metal-binding</keyword>
<dbReference type="EC" id="3.4.11.9" evidence="4"/>
<evidence type="ECO:0000256" key="4">
    <source>
        <dbReference type="ARBA" id="ARBA00012574"/>
    </source>
</evidence>
<dbReference type="Gene3D" id="3.40.350.10">
    <property type="entry name" value="Creatinase/prolidase N-terminal domain"/>
    <property type="match status" value="1"/>
</dbReference>
<keyword evidence="13" id="KW-1185">Reference proteome</keyword>
<feature type="domain" description="Aminopeptidase P N-terminal" evidence="11">
    <location>
        <begin position="22"/>
        <end position="158"/>
    </location>
</feature>
<evidence type="ECO:0000313" key="13">
    <source>
        <dbReference type="Proteomes" id="UP000199403"/>
    </source>
</evidence>
<dbReference type="SUPFAM" id="SSF55920">
    <property type="entry name" value="Creatinase/aminopeptidase"/>
    <property type="match status" value="1"/>
</dbReference>
<keyword evidence="7" id="KW-0378">Hydrolase</keyword>
<evidence type="ECO:0000313" key="12">
    <source>
        <dbReference type="EMBL" id="SEJ57174.1"/>
    </source>
</evidence>
<name>A0A1H6ZYB0_9BACT</name>
<evidence type="ECO:0000259" key="11">
    <source>
        <dbReference type="SMART" id="SM01011"/>
    </source>
</evidence>
<dbReference type="InterPro" id="IPR052433">
    <property type="entry name" value="X-Pro_dipept-like"/>
</dbReference>
<accession>A0A1H6ZYB0</accession>
<dbReference type="PANTHER" id="PTHR43226:SF4">
    <property type="entry name" value="XAA-PRO AMINOPEPTIDASE 3"/>
    <property type="match status" value="1"/>
</dbReference>
<dbReference type="CDD" id="cd01087">
    <property type="entry name" value="Prolidase"/>
    <property type="match status" value="1"/>
</dbReference>
<dbReference type="InterPro" id="IPR001131">
    <property type="entry name" value="Peptidase_M24B_aminopep-P_CS"/>
</dbReference>